<proteinExistence type="predicted"/>
<feature type="region of interest" description="Disordered" evidence="1">
    <location>
        <begin position="71"/>
        <end position="101"/>
    </location>
</feature>
<gene>
    <name evidence="2" type="ORF">LVIROSA_LOCUS18124</name>
</gene>
<dbReference type="Proteomes" id="UP001157418">
    <property type="component" value="Unassembled WGS sequence"/>
</dbReference>
<protein>
    <recommendedName>
        <fullName evidence="4">Peptidylprolyl isomerase</fullName>
    </recommendedName>
</protein>
<reference evidence="2 3" key="1">
    <citation type="submission" date="2022-01" db="EMBL/GenBank/DDBJ databases">
        <authorList>
            <person name="Xiong W."/>
            <person name="Schranz E."/>
        </authorList>
    </citation>
    <scope>NUCLEOTIDE SEQUENCE [LARGE SCALE GENOMIC DNA]</scope>
</reference>
<evidence type="ECO:0008006" key="4">
    <source>
        <dbReference type="Google" id="ProtNLM"/>
    </source>
</evidence>
<dbReference type="AlphaFoldDB" id="A0AAU9MWF0"/>
<comment type="caution">
    <text evidence="2">The sequence shown here is derived from an EMBL/GenBank/DDBJ whole genome shotgun (WGS) entry which is preliminary data.</text>
</comment>
<feature type="compositionally biased region" description="Basic and acidic residues" evidence="1">
    <location>
        <begin position="92"/>
        <end position="101"/>
    </location>
</feature>
<name>A0AAU9MWF0_9ASTR</name>
<keyword evidence="3" id="KW-1185">Reference proteome</keyword>
<sequence>MAVGVEGGKQVVREQVAYGKFDPGESSVIVELTHTMHASVKDFMKTNFASYLRLGEVDLGGLRLLCSDSYAEDVPPEHDPSRAGASSDSLGWEDKTHLRRA</sequence>
<evidence type="ECO:0000313" key="2">
    <source>
        <dbReference type="EMBL" id="CAH1431406.1"/>
    </source>
</evidence>
<organism evidence="2 3">
    <name type="scientific">Lactuca virosa</name>
    <dbReference type="NCBI Taxonomy" id="75947"/>
    <lineage>
        <taxon>Eukaryota</taxon>
        <taxon>Viridiplantae</taxon>
        <taxon>Streptophyta</taxon>
        <taxon>Embryophyta</taxon>
        <taxon>Tracheophyta</taxon>
        <taxon>Spermatophyta</taxon>
        <taxon>Magnoliopsida</taxon>
        <taxon>eudicotyledons</taxon>
        <taxon>Gunneridae</taxon>
        <taxon>Pentapetalae</taxon>
        <taxon>asterids</taxon>
        <taxon>campanulids</taxon>
        <taxon>Asterales</taxon>
        <taxon>Asteraceae</taxon>
        <taxon>Cichorioideae</taxon>
        <taxon>Cichorieae</taxon>
        <taxon>Lactucinae</taxon>
        <taxon>Lactuca</taxon>
    </lineage>
</organism>
<accession>A0AAU9MWF0</accession>
<evidence type="ECO:0000256" key="1">
    <source>
        <dbReference type="SAM" id="MobiDB-lite"/>
    </source>
</evidence>
<evidence type="ECO:0000313" key="3">
    <source>
        <dbReference type="Proteomes" id="UP001157418"/>
    </source>
</evidence>
<dbReference type="EMBL" id="CAKMRJ010003334">
    <property type="protein sequence ID" value="CAH1431406.1"/>
    <property type="molecule type" value="Genomic_DNA"/>
</dbReference>